<comment type="similarity">
    <text evidence="2">Belongs to the SAM hydrolase / SAM-dependent halogenase family.</text>
</comment>
<dbReference type="STRING" id="195064.SAMN05421721_107182"/>
<evidence type="ECO:0000256" key="1">
    <source>
        <dbReference type="ARBA" id="ARBA00022691"/>
    </source>
</evidence>
<dbReference type="InterPro" id="IPR046470">
    <property type="entry name" value="SAM_HAT_C"/>
</dbReference>
<dbReference type="PANTHER" id="PTHR35092">
    <property type="entry name" value="CHLORINASE MJ1651"/>
    <property type="match status" value="1"/>
</dbReference>
<dbReference type="InterPro" id="IPR023227">
    <property type="entry name" value="SAM_OH_AdoTrfase_C_sf"/>
</dbReference>
<dbReference type="PIRSF" id="PIRSF006779">
    <property type="entry name" value="UCP006779"/>
    <property type="match status" value="1"/>
</dbReference>
<evidence type="ECO:0000313" key="6">
    <source>
        <dbReference type="Proteomes" id="UP000199556"/>
    </source>
</evidence>
<dbReference type="OrthoDB" id="9792195at2"/>
<keyword evidence="6" id="KW-1185">Reference proteome</keyword>
<dbReference type="InterPro" id="IPR046469">
    <property type="entry name" value="SAM_HAT_N"/>
</dbReference>
<dbReference type="Gene3D" id="2.40.30.90">
    <property type="entry name" value="Bacterial fluorinating enzyme like"/>
    <property type="match status" value="1"/>
</dbReference>
<dbReference type="InterPro" id="IPR002747">
    <property type="entry name" value="SAM_OH_AdoTrfase"/>
</dbReference>
<evidence type="ECO:0000256" key="2">
    <source>
        <dbReference type="ARBA" id="ARBA00024035"/>
    </source>
</evidence>
<dbReference type="InterPro" id="IPR023228">
    <property type="entry name" value="SAM_OH_AdoTrfase_N_sf"/>
</dbReference>
<reference evidence="5 6" key="1">
    <citation type="submission" date="2016-10" db="EMBL/GenBank/DDBJ databases">
        <authorList>
            <person name="de Groot N.N."/>
        </authorList>
    </citation>
    <scope>NUCLEOTIDE SEQUENCE [LARGE SCALE GENOMIC DNA]</scope>
    <source>
        <strain evidence="5 6">DSM 4180</strain>
    </source>
</reference>
<dbReference type="Pfam" id="PF20257">
    <property type="entry name" value="SAM_HAT_C"/>
    <property type="match status" value="1"/>
</dbReference>
<dbReference type="Proteomes" id="UP000199556">
    <property type="component" value="Unassembled WGS sequence"/>
</dbReference>
<organism evidence="5 6">
    <name type="scientific">Ectothiorhodospira mobilis</name>
    <dbReference type="NCBI Taxonomy" id="195064"/>
    <lineage>
        <taxon>Bacteria</taxon>
        <taxon>Pseudomonadati</taxon>
        <taxon>Pseudomonadota</taxon>
        <taxon>Gammaproteobacteria</taxon>
        <taxon>Chromatiales</taxon>
        <taxon>Ectothiorhodospiraceae</taxon>
        <taxon>Ectothiorhodospira</taxon>
    </lineage>
</organism>
<name>A0A1I4RFS3_ECTMO</name>
<dbReference type="Gene3D" id="3.40.50.10790">
    <property type="entry name" value="S-adenosyl-l-methionine hydroxide adenosyltransferase, N-terminal"/>
    <property type="match status" value="1"/>
</dbReference>
<protein>
    <recommendedName>
        <fullName evidence="7">Adenosyl-chloride synthase</fullName>
    </recommendedName>
</protein>
<evidence type="ECO:0000259" key="4">
    <source>
        <dbReference type="Pfam" id="PF20257"/>
    </source>
</evidence>
<proteinExistence type="inferred from homology"/>
<feature type="domain" description="S-adenosyl-l-methionine hydroxide adenosyltransferase N-terminal" evidence="3">
    <location>
        <begin position="2"/>
        <end position="141"/>
    </location>
</feature>
<dbReference type="Pfam" id="PF01887">
    <property type="entry name" value="SAM_HAT_N"/>
    <property type="match status" value="1"/>
</dbReference>
<dbReference type="SUPFAM" id="SSF102522">
    <property type="entry name" value="Bacterial fluorinating enzyme, N-terminal domain"/>
    <property type="match status" value="1"/>
</dbReference>
<evidence type="ECO:0008006" key="7">
    <source>
        <dbReference type="Google" id="ProtNLM"/>
    </source>
</evidence>
<dbReference type="RefSeq" id="WP_090485203.1">
    <property type="nucleotide sequence ID" value="NZ_FOUO01000007.1"/>
</dbReference>
<keyword evidence="1" id="KW-0949">S-adenosyl-L-methionine</keyword>
<dbReference type="SUPFAM" id="SSF101852">
    <property type="entry name" value="Bacterial fluorinating enzyme, C-terminal domain"/>
    <property type="match status" value="1"/>
</dbReference>
<feature type="domain" description="S-adenosyl-l-methionine hydroxide adenosyltransferase C-terminal" evidence="4">
    <location>
        <begin position="161"/>
        <end position="238"/>
    </location>
</feature>
<sequence>MIVTFTDFGWEGPYIGQMEAVLRMRAPQVPVVHLQRDAPTWNPRAAAYLLSHLVEPFPAGTVFLCVVDPGVGTARRPIILQTPKAWWVGPDNGLMIPAARDQGLLGAWTIPYPELEPSVSFHGRDLFAPTAASLAQGESPSGEGIPLDTLVGVDWPRALREVIYVDAYGNLVTGIPGAEMPSSARIRLHGHTLSHARVFGAARPGEPFWYVNSMGLVEVAIRCDRAASRLHAGIGAGVVVEGLPGGDADDKGA</sequence>
<accession>A0A1I4RFS3</accession>
<evidence type="ECO:0000313" key="5">
    <source>
        <dbReference type="EMBL" id="SFM51124.1"/>
    </source>
</evidence>
<evidence type="ECO:0000259" key="3">
    <source>
        <dbReference type="Pfam" id="PF01887"/>
    </source>
</evidence>
<dbReference type="EMBL" id="FOUO01000007">
    <property type="protein sequence ID" value="SFM51124.1"/>
    <property type="molecule type" value="Genomic_DNA"/>
</dbReference>
<dbReference type="AlphaFoldDB" id="A0A1I4RFS3"/>
<dbReference type="PANTHER" id="PTHR35092:SF1">
    <property type="entry name" value="CHLORINASE MJ1651"/>
    <property type="match status" value="1"/>
</dbReference>
<gene>
    <name evidence="5" type="ORF">SAMN05421721_107182</name>
</gene>